<sequence length="238" mass="25779">MFEWLDTNIDYPLIAWINGFSQRSQILDRTVVDFMMLDSVRLLPIVTAVLVVALMRKSGSDTNRTFVVALGGVFLALLVARIAQNISERPRPIFADIPGFRIPFGTDSDIPADWSSIPSDTAALGFALATAVFLGSRPLGVVCLLWALVVTSLPRIYAGYHYPSDIMAGGAIGVASVLAVAHVPPRRLIALAERAMVRSQPVYYGAVFVILYATATMFFDLRQALSAMAGIVLASDTQ</sequence>
<dbReference type="Proteomes" id="UP001556196">
    <property type="component" value="Unassembled WGS sequence"/>
</dbReference>
<evidence type="ECO:0000259" key="2">
    <source>
        <dbReference type="SMART" id="SM00014"/>
    </source>
</evidence>
<accession>A0ABV3R2N1</accession>
<comment type="caution">
    <text evidence="3">The sequence shown here is derived from an EMBL/GenBank/DDBJ whole genome shotgun (WGS) entry which is preliminary data.</text>
</comment>
<evidence type="ECO:0000313" key="3">
    <source>
        <dbReference type="EMBL" id="MEW9807280.1"/>
    </source>
</evidence>
<dbReference type="EMBL" id="JBFOCI010000004">
    <property type="protein sequence ID" value="MEW9807280.1"/>
    <property type="molecule type" value="Genomic_DNA"/>
</dbReference>
<organism evidence="3 4">
    <name type="scientific">Mesorhizobium marinum</name>
    <dbReference type="NCBI Taxonomy" id="3228790"/>
    <lineage>
        <taxon>Bacteria</taxon>
        <taxon>Pseudomonadati</taxon>
        <taxon>Pseudomonadota</taxon>
        <taxon>Alphaproteobacteria</taxon>
        <taxon>Hyphomicrobiales</taxon>
        <taxon>Phyllobacteriaceae</taxon>
        <taxon>Mesorhizobium</taxon>
    </lineage>
</organism>
<feature type="domain" description="Phosphatidic acid phosphatase type 2/haloperoxidase" evidence="2">
    <location>
        <begin position="65"/>
        <end position="181"/>
    </location>
</feature>
<keyword evidence="1" id="KW-1133">Transmembrane helix</keyword>
<gene>
    <name evidence="3" type="ORF">ABUE31_14905</name>
</gene>
<dbReference type="SUPFAM" id="SSF48317">
    <property type="entry name" value="Acid phosphatase/Vanadium-dependent haloperoxidase"/>
    <property type="match status" value="1"/>
</dbReference>
<evidence type="ECO:0000256" key="1">
    <source>
        <dbReference type="SAM" id="Phobius"/>
    </source>
</evidence>
<dbReference type="SMART" id="SM00014">
    <property type="entry name" value="acidPPc"/>
    <property type="match status" value="1"/>
</dbReference>
<feature type="transmembrane region" description="Helical" evidence="1">
    <location>
        <begin position="66"/>
        <end position="83"/>
    </location>
</feature>
<keyword evidence="1" id="KW-0472">Membrane</keyword>
<evidence type="ECO:0000313" key="4">
    <source>
        <dbReference type="Proteomes" id="UP001556196"/>
    </source>
</evidence>
<dbReference type="Pfam" id="PF01569">
    <property type="entry name" value="PAP2"/>
    <property type="match status" value="1"/>
</dbReference>
<feature type="transmembrane region" description="Helical" evidence="1">
    <location>
        <begin position="202"/>
        <end position="221"/>
    </location>
</feature>
<keyword evidence="4" id="KW-1185">Reference proteome</keyword>
<protein>
    <submittedName>
        <fullName evidence="3">Phosphatase PAP2 family protein</fullName>
    </submittedName>
</protein>
<dbReference type="InterPro" id="IPR036938">
    <property type="entry name" value="PAP2/HPO_sf"/>
</dbReference>
<feature type="transmembrane region" description="Helical" evidence="1">
    <location>
        <begin position="34"/>
        <end position="54"/>
    </location>
</feature>
<dbReference type="RefSeq" id="WP_367724446.1">
    <property type="nucleotide sequence ID" value="NZ_JBFOCH010000004.1"/>
</dbReference>
<dbReference type="CDD" id="cd01610">
    <property type="entry name" value="PAP2_like"/>
    <property type="match status" value="1"/>
</dbReference>
<dbReference type="InterPro" id="IPR000326">
    <property type="entry name" value="PAP2/HPO"/>
</dbReference>
<keyword evidence="1" id="KW-0812">Transmembrane</keyword>
<proteinExistence type="predicted"/>
<dbReference type="Gene3D" id="1.20.144.10">
    <property type="entry name" value="Phosphatidic acid phosphatase type 2/haloperoxidase"/>
    <property type="match status" value="1"/>
</dbReference>
<feature type="transmembrane region" description="Helical" evidence="1">
    <location>
        <begin position="123"/>
        <end position="150"/>
    </location>
</feature>
<reference evidence="3 4" key="1">
    <citation type="submission" date="2024-06" db="EMBL/GenBank/DDBJ databases">
        <authorList>
            <person name="Tuo L."/>
        </authorList>
    </citation>
    <scope>NUCLEOTIDE SEQUENCE [LARGE SCALE GENOMIC DNA]</scope>
    <source>
        <strain evidence="3 4">ZMM04-5</strain>
    </source>
</reference>
<name>A0ABV3R2N1_9HYPH</name>